<comment type="caution">
    <text evidence="2">The sequence shown here is derived from an EMBL/GenBank/DDBJ whole genome shotgun (WGS) entry which is preliminary data.</text>
</comment>
<dbReference type="AlphaFoldDB" id="A0A1C0A4V5"/>
<evidence type="ECO:0008006" key="4">
    <source>
        <dbReference type="Google" id="ProtNLM"/>
    </source>
</evidence>
<dbReference type="Proteomes" id="UP000093514">
    <property type="component" value="Unassembled WGS sequence"/>
</dbReference>
<dbReference type="PANTHER" id="PTHR38664:SF1">
    <property type="entry name" value="SLR0058 PROTEIN"/>
    <property type="match status" value="1"/>
</dbReference>
<organism evidence="2 3">
    <name type="scientific">Orenia metallireducens</name>
    <dbReference type="NCBI Taxonomy" id="1413210"/>
    <lineage>
        <taxon>Bacteria</taxon>
        <taxon>Bacillati</taxon>
        <taxon>Bacillota</taxon>
        <taxon>Clostridia</taxon>
        <taxon>Halanaerobiales</taxon>
        <taxon>Halobacteroidaceae</taxon>
        <taxon>Orenia</taxon>
    </lineage>
</organism>
<evidence type="ECO:0000256" key="1">
    <source>
        <dbReference type="SAM" id="Coils"/>
    </source>
</evidence>
<evidence type="ECO:0000313" key="3">
    <source>
        <dbReference type="Proteomes" id="UP000093514"/>
    </source>
</evidence>
<dbReference type="OrthoDB" id="2112578at2"/>
<sequence length="118" mass="13637">MLNFIKEMMVTGLGALFLTKDKVEEMVQKLVEEGKVSKEEANELINNMTKKAKEQQEQMRDKIKTEIENSFNKVGIVKKEEVEELKDKVVKLELHVRSLEREIQSLKNDGIEVAEDDS</sequence>
<accession>A0A1C0A4V5</accession>
<keyword evidence="3" id="KW-1185">Reference proteome</keyword>
<dbReference type="InterPro" id="IPR008769">
    <property type="entry name" value="PhaF_PhaI"/>
</dbReference>
<evidence type="ECO:0000313" key="2">
    <source>
        <dbReference type="EMBL" id="OCL25149.1"/>
    </source>
</evidence>
<reference evidence="3" key="1">
    <citation type="submission" date="2016-07" db="EMBL/GenBank/DDBJ databases">
        <authorList>
            <person name="Florea S."/>
            <person name="Webb J.S."/>
            <person name="Jaromczyk J."/>
            <person name="Schardl C.L."/>
        </authorList>
    </citation>
    <scope>NUCLEOTIDE SEQUENCE [LARGE SCALE GENOMIC DNA]</scope>
    <source>
        <strain evidence="3">Z6</strain>
    </source>
</reference>
<name>A0A1C0A4V5_9FIRM</name>
<dbReference type="PANTHER" id="PTHR38664">
    <property type="entry name" value="SLR0058 PROTEIN"/>
    <property type="match status" value="1"/>
</dbReference>
<dbReference type="EMBL" id="LWDV01000010">
    <property type="protein sequence ID" value="OCL25149.1"/>
    <property type="molecule type" value="Genomic_DNA"/>
</dbReference>
<reference evidence="2 3" key="2">
    <citation type="submission" date="2016-08" db="EMBL/GenBank/DDBJ databases">
        <title>Orenia metallireducens sp. nov. strain Z6, a Novel Metal-reducing Firmicute from the Deep Subsurface.</title>
        <authorList>
            <person name="Maxim B.I."/>
            <person name="Kenneth K."/>
            <person name="Flynn T.M."/>
            <person name="Oloughlin E.J."/>
            <person name="Locke R.A."/>
            <person name="Weber J.R."/>
            <person name="Egan S.M."/>
            <person name="Mackie R.I."/>
            <person name="Cann I.K."/>
        </authorList>
    </citation>
    <scope>NUCLEOTIDE SEQUENCE [LARGE SCALE GENOMIC DNA]</scope>
    <source>
        <strain evidence="2 3">Z6</strain>
    </source>
</reference>
<gene>
    <name evidence="2" type="ORF">U472_12280</name>
</gene>
<proteinExistence type="predicted"/>
<dbReference type="RefSeq" id="WP_068718968.1">
    <property type="nucleotide sequence ID" value="NZ_LWDV01000010.1"/>
</dbReference>
<protein>
    <recommendedName>
        <fullName evidence="4">Polyhydroxyalkanoate synthesis regulator phasin</fullName>
    </recommendedName>
</protein>
<keyword evidence="1" id="KW-0175">Coiled coil</keyword>
<feature type="coiled-coil region" evidence="1">
    <location>
        <begin position="38"/>
        <end position="116"/>
    </location>
</feature>